<feature type="region of interest" description="Disordered" evidence="1">
    <location>
        <begin position="1"/>
        <end position="21"/>
    </location>
</feature>
<dbReference type="AlphaFoldDB" id="M9RHQ0"/>
<proteinExistence type="predicted"/>
<keyword evidence="2" id="KW-1133">Transmembrane helix</keyword>
<dbReference type="EMBL" id="CP003742">
    <property type="protein sequence ID" value="AGI72109.1"/>
    <property type="molecule type" value="Genomic_DNA"/>
</dbReference>
<feature type="compositionally biased region" description="Polar residues" evidence="1">
    <location>
        <begin position="12"/>
        <end position="21"/>
    </location>
</feature>
<name>M9RHQ0_9RHOB</name>
<keyword evidence="2" id="KW-0472">Membrane</keyword>
<organism evidence="3 4">
    <name type="scientific">Octadecabacter arcticus 238</name>
    <dbReference type="NCBI Taxonomy" id="391616"/>
    <lineage>
        <taxon>Bacteria</taxon>
        <taxon>Pseudomonadati</taxon>
        <taxon>Pseudomonadota</taxon>
        <taxon>Alphaproteobacteria</taxon>
        <taxon>Rhodobacterales</taxon>
        <taxon>Roseobacteraceae</taxon>
        <taxon>Octadecabacter</taxon>
    </lineage>
</organism>
<evidence type="ECO:0000256" key="2">
    <source>
        <dbReference type="SAM" id="Phobius"/>
    </source>
</evidence>
<gene>
    <name evidence="3" type="ORF">OA238_c20060</name>
</gene>
<keyword evidence="2" id="KW-0812">Transmembrane</keyword>
<dbReference type="STRING" id="391616.OA238_c20060"/>
<dbReference type="HOGENOM" id="CLU_1650399_0_0_5"/>
<dbReference type="KEGG" id="oar:OA238_c20060"/>
<feature type="transmembrane region" description="Helical" evidence="2">
    <location>
        <begin position="74"/>
        <end position="96"/>
    </location>
</feature>
<dbReference type="Proteomes" id="UP000004688">
    <property type="component" value="Chromosome"/>
</dbReference>
<keyword evidence="4" id="KW-1185">Reference proteome</keyword>
<reference evidence="3 4" key="1">
    <citation type="journal article" date="2013" name="PLoS ONE">
        <title>Poles Apart: Arctic and Antarctic Octadecabacter strains Share High Genome Plasticity and a New Type of Xanthorhodopsin.</title>
        <authorList>
            <person name="Vollmers J."/>
            <person name="Voget S."/>
            <person name="Dietrich S."/>
            <person name="Gollnow K."/>
            <person name="Smits M."/>
            <person name="Meyer K."/>
            <person name="Brinkhoff T."/>
            <person name="Simon M."/>
            <person name="Daniel R."/>
        </authorList>
    </citation>
    <scope>NUCLEOTIDE SEQUENCE [LARGE SCALE GENOMIC DNA]</scope>
    <source>
        <strain evidence="3 4">238</strain>
    </source>
</reference>
<accession>M9RHQ0</accession>
<evidence type="ECO:0000313" key="4">
    <source>
        <dbReference type="Proteomes" id="UP000004688"/>
    </source>
</evidence>
<sequence>MLLNIDHPADSGRSNPVNPATSRPNRVAIFAYIPTRAKTAILASPKQEDLKWLTTISQNRHPTVRTGFSQAKDLAWAVWGSFSWASSSCLLCFMLCSVAQRYRLSKTQAQHPLLSQHRCPANNAPKSITLRSLIADSPTGAGLLSFQRTEIKHLAGGQPC</sequence>
<evidence type="ECO:0000256" key="1">
    <source>
        <dbReference type="SAM" id="MobiDB-lite"/>
    </source>
</evidence>
<evidence type="ECO:0000313" key="3">
    <source>
        <dbReference type="EMBL" id="AGI72109.1"/>
    </source>
</evidence>
<protein>
    <submittedName>
        <fullName evidence="3">Uncharacterized protein</fullName>
    </submittedName>
</protein>